<evidence type="ECO:0000313" key="7">
    <source>
        <dbReference type="EMBL" id="AKU89739.1"/>
    </source>
</evidence>
<dbReference type="KEGG" id="vin:AKJ08_0126"/>
<keyword evidence="3 6" id="KW-0812">Transmembrane</keyword>
<dbReference type="STRING" id="1391653.AKJ08_0126"/>
<proteinExistence type="inferred from homology"/>
<evidence type="ECO:0000256" key="3">
    <source>
        <dbReference type="ARBA" id="ARBA00022692"/>
    </source>
</evidence>
<keyword evidence="5 6" id="KW-0472">Membrane</keyword>
<accession>A0A0K1P9H5</accession>
<dbReference type="PANTHER" id="PTHR30028:SF0">
    <property type="entry name" value="PROTEIN ALUMINUM SENSITIVE 3"/>
    <property type="match status" value="1"/>
</dbReference>
<name>A0A0K1P9H5_9BACT</name>
<dbReference type="AlphaFoldDB" id="A0A0K1P9H5"/>
<gene>
    <name evidence="7" type="ORF">AKJ08_0126</name>
</gene>
<dbReference type="OrthoDB" id="9791807at2"/>
<feature type="transmembrane region" description="Helical" evidence="6">
    <location>
        <begin position="192"/>
        <end position="213"/>
    </location>
</feature>
<dbReference type="Proteomes" id="UP000055590">
    <property type="component" value="Chromosome"/>
</dbReference>
<reference evidence="7 8" key="1">
    <citation type="submission" date="2015-08" db="EMBL/GenBank/DDBJ databases">
        <authorList>
            <person name="Babu N.S."/>
            <person name="Beckwith C.J."/>
            <person name="Beseler K.G."/>
            <person name="Brison A."/>
            <person name="Carone J.V."/>
            <person name="Caskin T.P."/>
            <person name="Diamond M."/>
            <person name="Durham M.E."/>
            <person name="Foxe J.M."/>
            <person name="Go M."/>
            <person name="Henderson B.A."/>
            <person name="Jones I.B."/>
            <person name="McGettigan J.A."/>
            <person name="Micheletti S.J."/>
            <person name="Nasrallah M.E."/>
            <person name="Ortiz D."/>
            <person name="Piller C.R."/>
            <person name="Privatt S.R."/>
            <person name="Schneider S.L."/>
            <person name="Sharp S."/>
            <person name="Smith T.C."/>
            <person name="Stanton J.D."/>
            <person name="Ullery H.E."/>
            <person name="Wilson R.J."/>
            <person name="Serrano M.G."/>
            <person name="Buck G."/>
            <person name="Lee V."/>
            <person name="Wang Y."/>
            <person name="Carvalho R."/>
            <person name="Voegtly L."/>
            <person name="Shi R."/>
            <person name="Duckworth R."/>
            <person name="Johnson A."/>
            <person name="Loviza R."/>
            <person name="Walstead R."/>
            <person name="Shah Z."/>
            <person name="Kiflezghi M."/>
            <person name="Wade K."/>
            <person name="Ball S.L."/>
            <person name="Bradley K.W."/>
            <person name="Asai D.J."/>
            <person name="Bowman C.A."/>
            <person name="Russell D.A."/>
            <person name="Pope W.H."/>
            <person name="Jacobs-Sera D."/>
            <person name="Hendrix R.W."/>
            <person name="Hatfull G.F."/>
        </authorList>
    </citation>
    <scope>NUCLEOTIDE SEQUENCE [LARGE SCALE GENOMIC DNA]</scope>
    <source>
        <strain evidence="7 8">DSM 27710</strain>
    </source>
</reference>
<dbReference type="PANTHER" id="PTHR30028">
    <property type="entry name" value="UPF0014 INNER MEMBRANE PROTEIN YBBM-RELATED"/>
    <property type="match status" value="1"/>
</dbReference>
<feature type="transmembrane region" description="Helical" evidence="6">
    <location>
        <begin position="38"/>
        <end position="60"/>
    </location>
</feature>
<dbReference type="InterPro" id="IPR005226">
    <property type="entry name" value="UPF0014_fam"/>
</dbReference>
<dbReference type="PATRIC" id="fig|1391653.3.peg.133"/>
<dbReference type="RefSeq" id="WP_050724292.1">
    <property type="nucleotide sequence ID" value="NZ_CP012332.1"/>
</dbReference>
<dbReference type="EMBL" id="CP012332">
    <property type="protein sequence ID" value="AKU89739.1"/>
    <property type="molecule type" value="Genomic_DNA"/>
</dbReference>
<feature type="transmembrane region" description="Helical" evidence="6">
    <location>
        <begin position="129"/>
        <end position="148"/>
    </location>
</feature>
<keyword evidence="8" id="KW-1185">Reference proteome</keyword>
<evidence type="ECO:0000256" key="4">
    <source>
        <dbReference type="ARBA" id="ARBA00022989"/>
    </source>
</evidence>
<organism evidence="7 8">
    <name type="scientific">Vulgatibacter incomptus</name>
    <dbReference type="NCBI Taxonomy" id="1391653"/>
    <lineage>
        <taxon>Bacteria</taxon>
        <taxon>Pseudomonadati</taxon>
        <taxon>Myxococcota</taxon>
        <taxon>Myxococcia</taxon>
        <taxon>Myxococcales</taxon>
        <taxon>Cystobacterineae</taxon>
        <taxon>Vulgatibacteraceae</taxon>
        <taxon>Vulgatibacter</taxon>
    </lineage>
</organism>
<sequence length="285" mass="30827">MTSTYVSLSVVDLVLASLLLAINFALSFALRLRLGMPLLVASVRMTVQLLVIGRVLKWIFALDRPLVILALAVVMSTLAGVAAAGRTSRRFAGIYWDSLVSVLGSSFVITGFALFGILRVEPWYEPQYLVPLLGMVLGNTLSGISLATDRFMEGISDRRDSIETLLALGGTRWEAALGEVQGAMRTGMIPTLNSMAVMGLVSLPGMTTGQILAGAAPGEAVRYQIVIMFMIASATALGILGMVLLAFRTLFDKRHRLRLDRLAEPKDAASLLRIASRGWTSKLRR</sequence>
<evidence type="ECO:0000256" key="1">
    <source>
        <dbReference type="ARBA" id="ARBA00004141"/>
    </source>
</evidence>
<comment type="subcellular location">
    <subcellularLocation>
        <location evidence="1">Membrane</location>
        <topology evidence="1">Multi-pass membrane protein</topology>
    </subcellularLocation>
</comment>
<dbReference type="Pfam" id="PF03649">
    <property type="entry name" value="UPF0014"/>
    <property type="match status" value="1"/>
</dbReference>
<keyword evidence="4 6" id="KW-1133">Transmembrane helix</keyword>
<dbReference type="GO" id="GO:0005886">
    <property type="term" value="C:plasma membrane"/>
    <property type="evidence" value="ECO:0007669"/>
    <property type="project" value="TreeGrafter"/>
</dbReference>
<evidence type="ECO:0000256" key="6">
    <source>
        <dbReference type="SAM" id="Phobius"/>
    </source>
</evidence>
<evidence type="ECO:0000313" key="8">
    <source>
        <dbReference type="Proteomes" id="UP000055590"/>
    </source>
</evidence>
<evidence type="ECO:0000256" key="5">
    <source>
        <dbReference type="ARBA" id="ARBA00023136"/>
    </source>
</evidence>
<feature type="transmembrane region" description="Helical" evidence="6">
    <location>
        <begin position="96"/>
        <end position="117"/>
    </location>
</feature>
<feature type="transmembrane region" description="Helical" evidence="6">
    <location>
        <begin position="6"/>
        <end position="26"/>
    </location>
</feature>
<comment type="similarity">
    <text evidence="2">Belongs to the UPF0014 family.</text>
</comment>
<feature type="transmembrane region" description="Helical" evidence="6">
    <location>
        <begin position="66"/>
        <end position="84"/>
    </location>
</feature>
<feature type="transmembrane region" description="Helical" evidence="6">
    <location>
        <begin position="225"/>
        <end position="251"/>
    </location>
</feature>
<evidence type="ECO:0000256" key="2">
    <source>
        <dbReference type="ARBA" id="ARBA00005268"/>
    </source>
</evidence>
<protein>
    <submittedName>
        <fullName evidence="7">YbbM seven transmembrane helix protein</fullName>
    </submittedName>
</protein>